<gene>
    <name evidence="1" type="ORF">Q9295_10210</name>
</gene>
<accession>A0ABU0VYD2</accession>
<evidence type="ECO:0008006" key="3">
    <source>
        <dbReference type="Google" id="ProtNLM"/>
    </source>
</evidence>
<dbReference type="RefSeq" id="WP_306680462.1">
    <property type="nucleotide sequence ID" value="NZ_JAVDBT010000008.1"/>
</dbReference>
<protein>
    <recommendedName>
        <fullName evidence="3">DUF2793 domain-containing protein</fullName>
    </recommendedName>
</protein>
<reference evidence="1 2" key="1">
    <citation type="submission" date="2023-08" db="EMBL/GenBank/DDBJ databases">
        <title>Characterization of two Paracoccaceae strains isolated from Phycosphere and proposal of Xinfangfangia lacusdiani sp. nov.</title>
        <authorList>
            <person name="Deng Y."/>
            <person name="Zhang Y.Q."/>
        </authorList>
    </citation>
    <scope>NUCLEOTIDE SEQUENCE [LARGE SCALE GENOMIC DNA]</scope>
    <source>
        <strain evidence="1 2">CPCC 101601</strain>
    </source>
</reference>
<comment type="caution">
    <text evidence="1">The sequence shown here is derived from an EMBL/GenBank/DDBJ whole genome shotgun (WGS) entry which is preliminary data.</text>
</comment>
<sequence>MPMHEAKIILPKFDNQGKAIDHLHPLIAESILANFGGYSVQDICGVWKDPDSGRVYQDKSSAYVIAADWSGMNPVKLRWIARRAAVLLSQECIYMALPSGVEFIGQEAVQPAIAA</sequence>
<evidence type="ECO:0000313" key="1">
    <source>
        <dbReference type="EMBL" id="MDQ2066751.1"/>
    </source>
</evidence>
<dbReference type="Proteomes" id="UP001239680">
    <property type="component" value="Unassembled WGS sequence"/>
</dbReference>
<proteinExistence type="predicted"/>
<organism evidence="1 2">
    <name type="scientific">Pseudogemmobacter lacusdianii</name>
    <dbReference type="NCBI Taxonomy" id="3069608"/>
    <lineage>
        <taxon>Bacteria</taxon>
        <taxon>Pseudomonadati</taxon>
        <taxon>Pseudomonadota</taxon>
        <taxon>Alphaproteobacteria</taxon>
        <taxon>Rhodobacterales</taxon>
        <taxon>Paracoccaceae</taxon>
        <taxon>Pseudogemmobacter</taxon>
    </lineage>
</organism>
<name>A0ABU0VYD2_9RHOB</name>
<keyword evidence="2" id="KW-1185">Reference proteome</keyword>
<evidence type="ECO:0000313" key="2">
    <source>
        <dbReference type="Proteomes" id="UP001239680"/>
    </source>
</evidence>
<dbReference type="EMBL" id="JAVDBT010000008">
    <property type="protein sequence ID" value="MDQ2066751.1"/>
    <property type="molecule type" value="Genomic_DNA"/>
</dbReference>